<dbReference type="Gene3D" id="2.60.40.10">
    <property type="entry name" value="Immunoglobulins"/>
    <property type="match status" value="1"/>
</dbReference>
<dbReference type="PANTHER" id="PTHR10343:SF81">
    <property type="entry name" value="CRUCIFORM DNA-RECOGNIZING PROTEIN 1-RELATED"/>
    <property type="match status" value="1"/>
</dbReference>
<feature type="compositionally biased region" description="Low complexity" evidence="3">
    <location>
        <begin position="268"/>
        <end position="280"/>
    </location>
</feature>
<keyword evidence="2" id="KW-0175">Coiled coil</keyword>
<protein>
    <recommendedName>
        <fullName evidence="4">AMP-activated protein kinase glycogen-binding domain-containing protein</fullName>
    </recommendedName>
</protein>
<feature type="region of interest" description="Disordered" evidence="3">
    <location>
        <begin position="1"/>
        <end position="359"/>
    </location>
</feature>
<feature type="compositionally biased region" description="Polar residues" evidence="3">
    <location>
        <begin position="257"/>
        <end position="267"/>
    </location>
</feature>
<dbReference type="InterPro" id="IPR014756">
    <property type="entry name" value="Ig_E-set"/>
</dbReference>
<feature type="compositionally biased region" description="Low complexity" evidence="3">
    <location>
        <begin position="161"/>
        <end position="179"/>
    </location>
</feature>
<feature type="compositionally biased region" description="Basic and acidic residues" evidence="3">
    <location>
        <begin position="180"/>
        <end position="189"/>
    </location>
</feature>
<dbReference type="AlphaFoldDB" id="A0A9P5SQP2"/>
<evidence type="ECO:0000259" key="4">
    <source>
        <dbReference type="Pfam" id="PF16561"/>
    </source>
</evidence>
<evidence type="ECO:0000256" key="3">
    <source>
        <dbReference type="SAM" id="MobiDB-lite"/>
    </source>
</evidence>
<feature type="compositionally biased region" description="Low complexity" evidence="3">
    <location>
        <begin position="400"/>
        <end position="410"/>
    </location>
</feature>
<reference evidence="5" key="1">
    <citation type="journal article" date="2020" name="Fungal Divers.">
        <title>Resolving the Mortierellaceae phylogeny through synthesis of multi-gene phylogenetics and phylogenomics.</title>
        <authorList>
            <person name="Vandepol N."/>
            <person name="Liber J."/>
            <person name="Desiro A."/>
            <person name="Na H."/>
            <person name="Kennedy M."/>
            <person name="Barry K."/>
            <person name="Grigoriev I.V."/>
            <person name="Miller A.N."/>
            <person name="O'Donnell K."/>
            <person name="Stajich J.E."/>
            <person name="Bonito G."/>
        </authorList>
    </citation>
    <scope>NUCLEOTIDE SEQUENCE</scope>
    <source>
        <strain evidence="5">NVP1</strain>
    </source>
</reference>
<feature type="compositionally biased region" description="Basic and acidic residues" evidence="3">
    <location>
        <begin position="310"/>
        <end position="323"/>
    </location>
</feature>
<evidence type="ECO:0000256" key="2">
    <source>
        <dbReference type="SAM" id="Coils"/>
    </source>
</evidence>
<dbReference type="GO" id="GO:0007165">
    <property type="term" value="P:signal transduction"/>
    <property type="evidence" value="ECO:0007669"/>
    <property type="project" value="TreeGrafter"/>
</dbReference>
<feature type="compositionally biased region" description="Low complexity" evidence="3">
    <location>
        <begin position="213"/>
        <end position="226"/>
    </location>
</feature>
<dbReference type="Pfam" id="PF16561">
    <property type="entry name" value="AMPK1_CBM"/>
    <property type="match status" value="1"/>
</dbReference>
<dbReference type="GO" id="GO:0031588">
    <property type="term" value="C:nucleotide-activated protein kinase complex"/>
    <property type="evidence" value="ECO:0007669"/>
    <property type="project" value="TreeGrafter"/>
</dbReference>
<dbReference type="InterPro" id="IPR013783">
    <property type="entry name" value="Ig-like_fold"/>
</dbReference>
<feature type="compositionally biased region" description="Low complexity" evidence="3">
    <location>
        <begin position="78"/>
        <end position="93"/>
    </location>
</feature>
<sequence>MFGRQTSNPSTSTTKPSTGTMAPSTARSRASSTATSTAAKTPVVTKPGLASKRNSLDPKVLSSAPKPLLIKTTSFSATSTPTVRSPVTTKPSTKLPTQPSTPISGTRSARTSISSRDQLTKTSEPVKRTAPAPSKPTTARSTAPSTPTRDTTRVSRSGSISTQSARTTAPTTASSTKPDSTNDAKDPIRRSSVGATPSRVGPPVKARASTIRSSAAPSSKTQTPASSSPPTPRVFSRPSSMSLTSKDLSSLRKAKTHTSTASLTSTIPFSSPRSSFSSSPYKSLARGPATSQTVSSVPEPVLSGPPGVRRASEVETNEFKEVSVENEATPQIIPTQESGDTPKLTLLSPPLDKDENNGNISDVAKAQIDDNVELEDKEQQNHQHQHQVLSTPPPSRTHESPQSPLTPTPTLQLFKEGGTEAVMSICEQQQQEEESQPLQKTATQINFTTMIRNFELSMDGAIETLYAPEAAPLDAIKLVKESEISTVAKTKLSALDDEVEVMVETMVETNGIAVVESVKETLISLPSAIKGIEQQEALKPEQDQDQGKGRGEEEDEEEGSKAIEEVVGTEEESLAVEGESLVVEGKSLEKSLEVEEKSLEIEEGQVVEAEEENEDVEIAEEDSVLVVEAKEDKQEREDAELIVQDDDVAIKEEAISDAAVLNESEAIETVKEPLPIETQSEDQQLQVEEVKLIEMIDEESVELEAPEELEPKDAEAPVEQEQTPTQLEAVETVELEGVPLGSVAGETVDSVVPILDEEIKEVCHSEEVATPEVLEAISVEQVESTETPLVDASALLTVSEAVTVEVQAVNVEEIAIVDKDIQDIEAAAQEEATSLVSESELALKVVKSAEVIEVAPVDEHEVFESHIAAIEEEIAIESIDEDIEDTETDQSYIEIEGPSSEEDSESEIAEMIVDEQIEIQESTKDAFYEIEEASEGTTEPESSKIEINEVVLRLGETVASLEVLIIGSSFEEETEAEKVVEKDEVPSKSTFLETEASLEVSETDAGSAEEIPLVVDHIDPTCVSHKFVWNHSGQSVKVTGTFDNWKASVDLKKNDDAFEATVDLDRSKVIHFKFVVDGQWLCASDLVTELDHIGNKNHVLHALV</sequence>
<feature type="region of interest" description="Disordered" evidence="3">
    <location>
        <begin position="700"/>
        <end position="724"/>
    </location>
</feature>
<evidence type="ECO:0000256" key="1">
    <source>
        <dbReference type="ARBA" id="ARBA00038216"/>
    </source>
</evidence>
<dbReference type="CDD" id="cd02859">
    <property type="entry name" value="E_set_AMPKbeta_like_N"/>
    <property type="match status" value="1"/>
</dbReference>
<dbReference type="InterPro" id="IPR032640">
    <property type="entry name" value="AMPK1_CBM"/>
</dbReference>
<dbReference type="EMBL" id="JAAAUY010000250">
    <property type="protein sequence ID" value="KAF9332602.1"/>
    <property type="molecule type" value="Genomic_DNA"/>
</dbReference>
<name>A0A9P5SQP2_9FUNG</name>
<accession>A0A9P5SQP2</accession>
<organism evidence="5 6">
    <name type="scientific">Podila minutissima</name>
    <dbReference type="NCBI Taxonomy" id="64525"/>
    <lineage>
        <taxon>Eukaryota</taxon>
        <taxon>Fungi</taxon>
        <taxon>Fungi incertae sedis</taxon>
        <taxon>Mucoromycota</taxon>
        <taxon>Mortierellomycotina</taxon>
        <taxon>Mortierellomycetes</taxon>
        <taxon>Mortierellales</taxon>
        <taxon>Mortierellaceae</taxon>
        <taxon>Podila</taxon>
    </lineage>
</organism>
<gene>
    <name evidence="5" type="ORF">BG006_004525</name>
</gene>
<dbReference type="GO" id="GO:0019901">
    <property type="term" value="F:protein kinase binding"/>
    <property type="evidence" value="ECO:0007669"/>
    <property type="project" value="TreeGrafter"/>
</dbReference>
<comment type="caution">
    <text evidence="5">The sequence shown here is derived from an EMBL/GenBank/DDBJ whole genome shotgun (WGS) entry which is preliminary data.</text>
</comment>
<dbReference type="PANTHER" id="PTHR10343">
    <property type="entry name" value="5'-AMP-ACTIVATED PROTEIN KINASE , BETA SUBUNIT"/>
    <property type="match status" value="1"/>
</dbReference>
<dbReference type="SUPFAM" id="SSF81296">
    <property type="entry name" value="E set domains"/>
    <property type="match status" value="1"/>
</dbReference>
<feature type="compositionally biased region" description="Basic and acidic residues" evidence="3">
    <location>
        <begin position="536"/>
        <end position="551"/>
    </location>
</feature>
<feature type="compositionally biased region" description="Low complexity" evidence="3">
    <location>
        <begin position="239"/>
        <end position="248"/>
    </location>
</feature>
<evidence type="ECO:0000313" key="5">
    <source>
        <dbReference type="EMBL" id="KAF9332602.1"/>
    </source>
</evidence>
<feature type="compositionally biased region" description="Polar residues" evidence="3">
    <location>
        <begin position="326"/>
        <end position="339"/>
    </location>
</feature>
<comment type="similarity">
    <text evidence="1">Belongs to the CRP1/MDG1 family.</text>
</comment>
<feature type="coiled-coil region" evidence="2">
    <location>
        <begin position="592"/>
        <end position="619"/>
    </location>
</feature>
<evidence type="ECO:0000313" key="6">
    <source>
        <dbReference type="Proteomes" id="UP000696485"/>
    </source>
</evidence>
<feature type="compositionally biased region" description="Polar residues" evidence="3">
    <location>
        <begin position="94"/>
        <end position="123"/>
    </location>
</feature>
<feature type="compositionally biased region" description="Low complexity" evidence="3">
    <location>
        <begin position="1"/>
        <end position="46"/>
    </location>
</feature>
<dbReference type="GO" id="GO:0005737">
    <property type="term" value="C:cytoplasm"/>
    <property type="evidence" value="ECO:0007669"/>
    <property type="project" value="TreeGrafter"/>
</dbReference>
<dbReference type="GO" id="GO:0005634">
    <property type="term" value="C:nucleus"/>
    <property type="evidence" value="ECO:0007669"/>
    <property type="project" value="TreeGrafter"/>
</dbReference>
<dbReference type="InterPro" id="IPR050827">
    <property type="entry name" value="CRP1_MDG1_kinase"/>
</dbReference>
<dbReference type="Proteomes" id="UP000696485">
    <property type="component" value="Unassembled WGS sequence"/>
</dbReference>
<feature type="region of interest" description="Disordered" evidence="3">
    <location>
        <begin position="376"/>
        <end position="410"/>
    </location>
</feature>
<feature type="compositionally biased region" description="Low complexity" evidence="3">
    <location>
        <begin position="128"/>
        <end position="149"/>
    </location>
</feature>
<feature type="domain" description="AMP-activated protein kinase glycogen-binding" evidence="4">
    <location>
        <begin position="1025"/>
        <end position="1100"/>
    </location>
</feature>
<keyword evidence="6" id="KW-1185">Reference proteome</keyword>
<proteinExistence type="inferred from homology"/>
<feature type="region of interest" description="Disordered" evidence="3">
    <location>
        <begin position="533"/>
        <end position="580"/>
    </location>
</feature>